<dbReference type="Proteomes" id="UP000318010">
    <property type="component" value="Unassembled WGS sequence"/>
</dbReference>
<gene>
    <name evidence="4" type="ORF">FPZ42_05035</name>
</gene>
<comment type="caution">
    <text evidence="4">The sequence shown here is derived from an EMBL/GenBank/DDBJ whole genome shotgun (WGS) entry which is preliminary data.</text>
</comment>
<evidence type="ECO:0000256" key="1">
    <source>
        <dbReference type="ARBA" id="ARBA00022741"/>
    </source>
</evidence>
<dbReference type="Pfam" id="PF06414">
    <property type="entry name" value="Zeta_toxin"/>
    <property type="match status" value="1"/>
</dbReference>
<dbReference type="SUPFAM" id="SSF52540">
    <property type="entry name" value="P-loop containing nucleoside triphosphate hydrolases"/>
    <property type="match status" value="1"/>
</dbReference>
<dbReference type="InterPro" id="IPR010488">
    <property type="entry name" value="Zeta_toxin_domain"/>
</dbReference>
<evidence type="ECO:0000313" key="4">
    <source>
        <dbReference type="EMBL" id="TWR28580.1"/>
    </source>
</evidence>
<keyword evidence="1" id="KW-0547">Nucleotide-binding</keyword>
<proteinExistence type="predicted"/>
<dbReference type="InterPro" id="IPR027417">
    <property type="entry name" value="P-loop_NTPase"/>
</dbReference>
<reference evidence="4 5" key="1">
    <citation type="submission" date="2019-07" db="EMBL/GenBank/DDBJ databases">
        <authorList>
            <person name="Kim J."/>
        </authorList>
    </citation>
    <scope>NUCLEOTIDE SEQUENCE [LARGE SCALE GENOMIC DNA]</scope>
    <source>
        <strain evidence="4 5">MJ1a</strain>
    </source>
</reference>
<evidence type="ECO:0000313" key="5">
    <source>
        <dbReference type="Proteomes" id="UP000318010"/>
    </source>
</evidence>
<dbReference type="PANTHER" id="PTHR39206">
    <property type="entry name" value="SLL8004 PROTEIN"/>
    <property type="match status" value="1"/>
</dbReference>
<name>A0A563UB67_9SPHI</name>
<dbReference type="GO" id="GO:0016301">
    <property type="term" value="F:kinase activity"/>
    <property type="evidence" value="ECO:0007669"/>
    <property type="project" value="InterPro"/>
</dbReference>
<protein>
    <submittedName>
        <fullName evidence="4">AAA family ATPase</fullName>
    </submittedName>
</protein>
<dbReference type="RefSeq" id="WP_146269373.1">
    <property type="nucleotide sequence ID" value="NZ_VOEI01000001.1"/>
</dbReference>
<evidence type="ECO:0000259" key="3">
    <source>
        <dbReference type="Pfam" id="PF06414"/>
    </source>
</evidence>
<dbReference type="GO" id="GO:0005524">
    <property type="term" value="F:ATP binding"/>
    <property type="evidence" value="ECO:0007669"/>
    <property type="project" value="UniProtKB-KW"/>
</dbReference>
<dbReference type="OrthoDB" id="9791543at2"/>
<keyword evidence="5" id="KW-1185">Reference proteome</keyword>
<sequence>MSNNPQLLFVAGPNGAGKSTFSKDLSKPGAIIFDVDKVVAQIEAQSPRMPKRSVYEEATKDFFKQVNAAVKDRRHFTLETNFRDESLMDVVAHFKAHGYATHLIYLTLESIEQSVFRVNERVKDGGHFVDIKNIQQNYDLGLEYIERFADHFDNVEIADASKSNQHLRSLLSIQNRSLVYQSSNIPEKFVNRINAIVEKFIPPSPTQELRPYRGPSR</sequence>
<evidence type="ECO:0000256" key="2">
    <source>
        <dbReference type="ARBA" id="ARBA00022840"/>
    </source>
</evidence>
<dbReference type="AlphaFoldDB" id="A0A563UB67"/>
<dbReference type="Gene3D" id="3.40.50.300">
    <property type="entry name" value="P-loop containing nucleotide triphosphate hydrolases"/>
    <property type="match status" value="1"/>
</dbReference>
<dbReference type="EMBL" id="VOEI01000001">
    <property type="protein sequence ID" value="TWR28580.1"/>
    <property type="molecule type" value="Genomic_DNA"/>
</dbReference>
<keyword evidence="2" id="KW-0067">ATP-binding</keyword>
<dbReference type="PANTHER" id="PTHR39206:SF1">
    <property type="entry name" value="SLL8004 PROTEIN"/>
    <property type="match status" value="1"/>
</dbReference>
<accession>A0A563UB67</accession>
<organism evidence="4 5">
    <name type="scientific">Mucilaginibacter achroorhodeus</name>
    <dbReference type="NCBI Taxonomy" id="2599294"/>
    <lineage>
        <taxon>Bacteria</taxon>
        <taxon>Pseudomonadati</taxon>
        <taxon>Bacteroidota</taxon>
        <taxon>Sphingobacteriia</taxon>
        <taxon>Sphingobacteriales</taxon>
        <taxon>Sphingobacteriaceae</taxon>
        <taxon>Mucilaginibacter</taxon>
    </lineage>
</organism>
<feature type="domain" description="Zeta toxin" evidence="3">
    <location>
        <begin position="3"/>
        <end position="164"/>
    </location>
</feature>